<evidence type="ECO:0000256" key="3">
    <source>
        <dbReference type="ARBA" id="ARBA00021269"/>
    </source>
</evidence>
<proteinExistence type="inferred from homology"/>
<feature type="region of interest" description="Disordered" evidence="7">
    <location>
        <begin position="76"/>
        <end position="118"/>
    </location>
</feature>
<dbReference type="Pfam" id="PF25345">
    <property type="entry name" value="PH_EXO84"/>
    <property type="match status" value="1"/>
</dbReference>
<comment type="caution">
    <text evidence="9">The sequence shown here is derived from an EMBL/GenBank/DDBJ whole genome shotgun (WGS) entry which is preliminary data.</text>
</comment>
<feature type="region of interest" description="Disordered" evidence="7">
    <location>
        <begin position="1"/>
        <end position="64"/>
    </location>
</feature>
<dbReference type="InterPro" id="IPR042560">
    <property type="entry name" value="Exo84_C_2"/>
</dbReference>
<dbReference type="PANTHER" id="PTHR21426">
    <property type="entry name" value="EXOCYST COMPLEX COMPONENT 8"/>
    <property type="match status" value="1"/>
</dbReference>
<evidence type="ECO:0000256" key="4">
    <source>
        <dbReference type="ARBA" id="ARBA00022448"/>
    </source>
</evidence>
<organism evidence="9 10">
    <name type="scientific">Lithohypha guttulata</name>
    <dbReference type="NCBI Taxonomy" id="1690604"/>
    <lineage>
        <taxon>Eukaryota</taxon>
        <taxon>Fungi</taxon>
        <taxon>Dikarya</taxon>
        <taxon>Ascomycota</taxon>
        <taxon>Pezizomycotina</taxon>
        <taxon>Eurotiomycetes</taxon>
        <taxon>Chaetothyriomycetidae</taxon>
        <taxon>Chaetothyriales</taxon>
        <taxon>Trichomeriaceae</taxon>
        <taxon>Lithohypha</taxon>
    </lineage>
</organism>
<dbReference type="Gene3D" id="1.20.58.1220">
    <property type="entry name" value="Exo84p, C-terminal helical domain"/>
    <property type="match status" value="1"/>
</dbReference>
<protein>
    <recommendedName>
        <fullName evidence="3">Exocyst complex component EXO84</fullName>
    </recommendedName>
</protein>
<dbReference type="InterPro" id="IPR016159">
    <property type="entry name" value="Cullin_repeat-like_dom_sf"/>
</dbReference>
<dbReference type="SUPFAM" id="SSF74788">
    <property type="entry name" value="Cullin repeat-like"/>
    <property type="match status" value="1"/>
</dbReference>
<dbReference type="SUPFAM" id="SSF50729">
    <property type="entry name" value="PH domain-like"/>
    <property type="match status" value="1"/>
</dbReference>
<dbReference type="InterPro" id="IPR033961">
    <property type="entry name" value="Exo84"/>
</dbReference>
<evidence type="ECO:0000259" key="8">
    <source>
        <dbReference type="Pfam" id="PF16528"/>
    </source>
</evidence>
<dbReference type="Pfam" id="PF08700">
    <property type="entry name" value="VPS51_Exo84_N"/>
    <property type="match status" value="1"/>
</dbReference>
<evidence type="ECO:0000256" key="1">
    <source>
        <dbReference type="ARBA" id="ARBA00004398"/>
    </source>
</evidence>
<keyword evidence="4" id="KW-0813">Transport</keyword>
<dbReference type="Gene3D" id="2.30.29.30">
    <property type="entry name" value="Pleckstrin-homology domain (PH domain)/Phosphotyrosine-binding domain (PTB)"/>
    <property type="match status" value="1"/>
</dbReference>
<keyword evidence="6" id="KW-0653">Protein transport</keyword>
<dbReference type="Pfam" id="PF16528">
    <property type="entry name" value="Exo84_C"/>
    <property type="match status" value="1"/>
</dbReference>
<evidence type="ECO:0000313" key="9">
    <source>
        <dbReference type="EMBL" id="KAK5094607.1"/>
    </source>
</evidence>
<dbReference type="EMBL" id="JAVRRG010000033">
    <property type="protein sequence ID" value="KAK5094607.1"/>
    <property type="molecule type" value="Genomic_DNA"/>
</dbReference>
<evidence type="ECO:0000256" key="2">
    <source>
        <dbReference type="ARBA" id="ARBA00007210"/>
    </source>
</evidence>
<evidence type="ECO:0000256" key="5">
    <source>
        <dbReference type="ARBA" id="ARBA00022483"/>
    </source>
</evidence>
<name>A0ABR0KES3_9EURO</name>
<dbReference type="PANTHER" id="PTHR21426:SF12">
    <property type="entry name" value="EXOCYST COMPLEX COMPONENT 8"/>
    <property type="match status" value="1"/>
</dbReference>
<comment type="similarity">
    <text evidence="2">Belongs to the EXO84 family.</text>
</comment>
<keyword evidence="5" id="KW-0268">Exocytosis</keyword>
<dbReference type="InterPro" id="IPR042561">
    <property type="entry name" value="Exo84_C_1"/>
</dbReference>
<dbReference type="InterPro" id="IPR011993">
    <property type="entry name" value="PH-like_dom_sf"/>
</dbReference>
<evidence type="ECO:0000256" key="7">
    <source>
        <dbReference type="SAM" id="MobiDB-lite"/>
    </source>
</evidence>
<dbReference type="Gene3D" id="1.20.58.1210">
    <property type="entry name" value="Exo84p, N-terminal helical domain"/>
    <property type="match status" value="1"/>
</dbReference>
<dbReference type="Proteomes" id="UP001345013">
    <property type="component" value="Unassembled WGS sequence"/>
</dbReference>
<feature type="domain" description="Exocyst component Exo84 C-terminal" evidence="8">
    <location>
        <begin position="449"/>
        <end position="649"/>
    </location>
</feature>
<gene>
    <name evidence="9" type="primary">EXO84</name>
    <name evidence="9" type="ORF">LTR24_003548</name>
</gene>
<accession>A0ABR0KES3</accession>
<evidence type="ECO:0000256" key="6">
    <source>
        <dbReference type="ARBA" id="ARBA00022927"/>
    </source>
</evidence>
<dbReference type="InterPro" id="IPR032403">
    <property type="entry name" value="Exo84_C"/>
</dbReference>
<comment type="subcellular location">
    <subcellularLocation>
        <location evidence="1">Cytoplasmic vesicle</location>
        <location evidence="1">Secretory vesicle</location>
    </subcellularLocation>
</comment>
<evidence type="ECO:0000313" key="10">
    <source>
        <dbReference type="Proteomes" id="UP001345013"/>
    </source>
</evidence>
<sequence length="716" mass="80810">MSESRGLTLRKKKTQKRPVISAPQPPQPQPQQQQRPEATNLKAPSNVQLKPPIKERPIQSETSDLVKRRYSTRYNQLPQFGGDVPDVPSLPGAGANNFKRRSHGSPSRPHSSHHTTQPLRVDQAALSDSGLQHERYVSQLLSNASEEDIQEYQHNLNRIKRRNSIDLKQTVFQNRSMFIRISKEAESLKSEMSNLRFLMAELTTALEQSSAAAGSNINALDSNSNSGIKRRNANRSSIANLEAMWNTQLQALWKNVEKSQKFLPAIPGRHVVMENGQWIELDSATWKPRRPVHLVLLNDHLLVASKKRKKIDPNLPHQGPAPTKLVAEECWPLAEIDVIDMATGQMQEEKAVASAIAIRAAGKTWTYRHEKKDNLVKADVLTNIRKAQDELRKATLPNIDQRNSRSEMNYFATRHPSSAKKADIMGSINSAKEKPDILIDVDGKQQDFRWVEGQIDELDIDVALQSTQVAVDKIEKLRNIAKGLKNNSIAQELIAVKLDDRAANLAAVLCRELVDKPSFVDSTKSTTALLIRLGFEDRAREVYLATRGDTLTKRQRQCVFDGDLHKYIFSISYVYFTMIKNTVLIFQASFPTSTMSTCITWANGHLEVFNALLVRQLSAVETGGKVWRDCMDVVWAHEREMLAEVGLDFREVIGRGLEWARRDVNGTGTSNAGRERERSQSRICITWKAKANWLEHQTTGVEDVEQLQPTVVTFPH</sequence>
<reference evidence="9 10" key="1">
    <citation type="submission" date="2023-08" db="EMBL/GenBank/DDBJ databases">
        <title>Black Yeasts Isolated from many extreme environments.</title>
        <authorList>
            <person name="Coleine C."/>
            <person name="Stajich J.E."/>
            <person name="Selbmann L."/>
        </authorList>
    </citation>
    <scope>NUCLEOTIDE SEQUENCE [LARGE SCALE GENOMIC DNA]</scope>
    <source>
        <strain evidence="9 10">CCFEE 5885</strain>
    </source>
</reference>
<keyword evidence="10" id="KW-1185">Reference proteome</keyword>